<evidence type="ECO:0000313" key="4">
    <source>
        <dbReference type="Proteomes" id="UP000466187"/>
    </source>
</evidence>
<reference evidence="3 4" key="1">
    <citation type="journal article" date="2019" name="Emerg. Microbes Infect.">
        <title>Comprehensive subspecies identification of 175 nontuberculous mycobacteria species based on 7547 genomic profiles.</title>
        <authorList>
            <person name="Matsumoto Y."/>
            <person name="Kinjo T."/>
            <person name="Motooka D."/>
            <person name="Nabeya D."/>
            <person name="Jung N."/>
            <person name="Uechi K."/>
            <person name="Horii T."/>
            <person name="Iida T."/>
            <person name="Fujita J."/>
            <person name="Nakamura S."/>
        </authorList>
    </citation>
    <scope>NUCLEOTIDE SEQUENCE [LARGE SCALE GENOMIC DNA]</scope>
    <source>
        <strain evidence="3 4">JCM 12688</strain>
    </source>
</reference>
<sequence>MRAIARALIVPLAVIGVAAQAMLPTSPVASAQPYETAAAEPNVTPAISLRQLGLPDKLEIIGSNQAFDTSIPVPEGIGPSMLTGQIGSVVNVIDGRVDVLDARGIVLGSIVVPMGVSAVPFTVDISGAMVNEGRAPLSFILRDQNPPSTSCTELPSLSLSQLMTTFSGPTPDPTTVAGFLPRYLDQITIGVGPNPSRDQQQAALALVAKLTQLSRPIPVRIDVDTSSSPVWRSGGPTRRSIEIRESDNPGIAVENPGTQGAVLAITGKGEELLRQVDLFADRRYELAQTTTASVNSMKNSVPTAAYTRSFGELDMTAESEILGVETLYIGFDASEFAVGSIDHAQVHLISNYTPVTSGNASILIRSGSTVLATHKLDESGLVDLYFDLPPETIASNVGLSLEIRYNPERDCAPLTDRITFAVDPRSTVTVTPGSHNRGGFPVLPMAFAPEFDVAIDQPEHIRYAAQAINLMGQHSVVALRPRLATLDEAAGRGSGLVVVASGEELARAGMQPPMLTTGATVVDVNGAPITDIDIHGPLGVVQAFSHNGRMVLALNSTGDWGLVDRSFDYIRGLENRWASLIGDTVATGPAGDTANMAVRAGDAMTPQPDLANGWRWWVWATIAAGVIAVLAAISIVVLRKRRANP</sequence>
<evidence type="ECO:0008006" key="5">
    <source>
        <dbReference type="Google" id="ProtNLM"/>
    </source>
</evidence>
<keyword evidence="1" id="KW-0472">Membrane</keyword>
<evidence type="ECO:0000256" key="1">
    <source>
        <dbReference type="SAM" id="Phobius"/>
    </source>
</evidence>
<feature type="signal peptide" evidence="2">
    <location>
        <begin position="1"/>
        <end position="31"/>
    </location>
</feature>
<keyword evidence="2" id="KW-0732">Signal</keyword>
<dbReference type="KEGG" id="mgad:MGAD_48010"/>
<proteinExistence type="predicted"/>
<name>A0A7I7WS04_MYCGU</name>
<keyword evidence="1" id="KW-0812">Transmembrane</keyword>
<protein>
    <recommendedName>
        <fullName evidence="5">Cellulose synthase</fullName>
    </recommendedName>
</protein>
<feature type="transmembrane region" description="Helical" evidence="1">
    <location>
        <begin position="616"/>
        <end position="638"/>
    </location>
</feature>
<accession>A0A7I7WS04</accession>
<evidence type="ECO:0000256" key="2">
    <source>
        <dbReference type="SAM" id="SignalP"/>
    </source>
</evidence>
<dbReference type="RefSeq" id="WP_163689260.1">
    <property type="nucleotide sequence ID" value="NZ_AP022608.1"/>
</dbReference>
<organism evidence="3 4">
    <name type="scientific">Mycolicibacterium gadium</name>
    <name type="common">Mycobacterium gadium</name>
    <dbReference type="NCBI Taxonomy" id="1794"/>
    <lineage>
        <taxon>Bacteria</taxon>
        <taxon>Bacillati</taxon>
        <taxon>Actinomycetota</taxon>
        <taxon>Actinomycetes</taxon>
        <taxon>Mycobacteriales</taxon>
        <taxon>Mycobacteriaceae</taxon>
        <taxon>Mycolicibacterium</taxon>
    </lineage>
</organism>
<gene>
    <name evidence="3" type="ORF">MGAD_48010</name>
</gene>
<feature type="chain" id="PRO_5029884966" description="Cellulose synthase" evidence="2">
    <location>
        <begin position="32"/>
        <end position="645"/>
    </location>
</feature>
<dbReference type="Proteomes" id="UP000466187">
    <property type="component" value="Chromosome"/>
</dbReference>
<dbReference type="EMBL" id="AP022608">
    <property type="protein sequence ID" value="BBZ20466.1"/>
    <property type="molecule type" value="Genomic_DNA"/>
</dbReference>
<evidence type="ECO:0000313" key="3">
    <source>
        <dbReference type="EMBL" id="BBZ20466.1"/>
    </source>
</evidence>
<keyword evidence="1" id="KW-1133">Transmembrane helix</keyword>
<dbReference type="AlphaFoldDB" id="A0A7I7WS04"/>